<keyword evidence="2" id="KW-1185">Reference proteome</keyword>
<evidence type="ECO:0008006" key="3">
    <source>
        <dbReference type="Google" id="ProtNLM"/>
    </source>
</evidence>
<reference evidence="2" key="1">
    <citation type="journal article" date="2019" name="Int. J. Syst. Evol. Microbiol.">
        <title>The Global Catalogue of Microorganisms (GCM) 10K type strain sequencing project: providing services to taxonomists for standard genome sequencing and annotation.</title>
        <authorList>
            <consortium name="The Broad Institute Genomics Platform"/>
            <consortium name="The Broad Institute Genome Sequencing Center for Infectious Disease"/>
            <person name="Wu L."/>
            <person name="Ma J."/>
        </authorList>
    </citation>
    <scope>NUCLEOTIDE SEQUENCE [LARGE SCALE GENOMIC DNA]</scope>
    <source>
        <strain evidence="2">CCUG 60559</strain>
    </source>
</reference>
<proteinExistence type="predicted"/>
<gene>
    <name evidence="1" type="ORF">ACFQQA_03085</name>
</gene>
<evidence type="ECO:0000313" key="2">
    <source>
        <dbReference type="Proteomes" id="UP001596506"/>
    </source>
</evidence>
<name>A0ABW2IRV2_9GAMM</name>
<evidence type="ECO:0000313" key="1">
    <source>
        <dbReference type="EMBL" id="MFC7293702.1"/>
    </source>
</evidence>
<dbReference type="EMBL" id="JBHTBD010000001">
    <property type="protein sequence ID" value="MFC7293702.1"/>
    <property type="molecule type" value="Genomic_DNA"/>
</dbReference>
<comment type="caution">
    <text evidence="1">The sequence shown here is derived from an EMBL/GenBank/DDBJ whole genome shotgun (WGS) entry which is preliminary data.</text>
</comment>
<dbReference type="RefSeq" id="WP_227520885.1">
    <property type="nucleotide sequence ID" value="NZ_JBHTBD010000001.1"/>
</dbReference>
<accession>A0ABW2IRV2</accession>
<organism evidence="1 2">
    <name type="scientific">Marinobacter aromaticivorans</name>
    <dbReference type="NCBI Taxonomy" id="1494078"/>
    <lineage>
        <taxon>Bacteria</taxon>
        <taxon>Pseudomonadati</taxon>
        <taxon>Pseudomonadota</taxon>
        <taxon>Gammaproteobacteria</taxon>
        <taxon>Pseudomonadales</taxon>
        <taxon>Marinobacteraceae</taxon>
        <taxon>Marinobacter</taxon>
    </lineage>
</organism>
<dbReference type="Proteomes" id="UP001596506">
    <property type="component" value="Unassembled WGS sequence"/>
</dbReference>
<protein>
    <recommendedName>
        <fullName evidence="3">MarR family transcriptional regulator</fullName>
    </recommendedName>
</protein>
<sequence>MKDTNNESIVDPCLPGGLIPAEQWELPQTSVRRSLRDGIRHALEQLRAGVTQAEEPFESMDELPELSAAQQNRLAPEPDYSDQARAIASSLEKARAAGSLSRHVVCLVAPPFSGLQPALARFPESGHSYSVESGGENWRIITPPDALAFDDHEASAWWDKQDLSGPWVIPELADFWLRQLSGLALVRELFRRIANGDTGAGIVGCSSWCWRYWGQYLENVQMSPWTTAAMDAERLGVWFTHLASVGGITSVTARTTEDGQYVLPLPEADETGKSKSRKKRKYSTFLRDLAAVSRGNPGVALAIWQRSLRARPDDDVELDDTDEKPAQRRGAAHCWVVPLSGLSLPSMPQSKESITGFILHGLLLHNGLDAVSLEAVTGVSSYELSLVLSRLKRAELVACDPKDELWRVTSIGYPTVRRHLQSWGFPLDQF</sequence>